<evidence type="ECO:0000259" key="2">
    <source>
        <dbReference type="Pfam" id="PF07589"/>
    </source>
</evidence>
<dbReference type="Pfam" id="PF07589">
    <property type="entry name" value="PEP-CTERM"/>
    <property type="match status" value="1"/>
</dbReference>
<evidence type="ECO:0000313" key="3">
    <source>
        <dbReference type="EMBL" id="RJP58113.1"/>
    </source>
</evidence>
<protein>
    <submittedName>
        <fullName evidence="3">PEP-CTERM sorting domain-containing protein</fullName>
    </submittedName>
</protein>
<dbReference type="EMBL" id="QZJZ01000071">
    <property type="protein sequence ID" value="RJP58113.1"/>
    <property type="molecule type" value="Genomic_DNA"/>
</dbReference>
<proteinExistence type="predicted"/>
<sequence>MKISAVSIMTALLTIASTTAFSAVTVEFGSTPNENGGSITGSVNNMTLDFGELTVTNSPSSELQNARIVVEPAAIVSKTGTLPGASMYAISPVTSTAGLKLYADVDSNGTEDLIMSGDLHIVDMITLGSGAHVSPSESLDVTNIALHNTQLMLVHWFSIPYELITFEYVGFADLTIDLSAIPHIFSTYIDNGTDLNNIEIVGTMTTEPSSVPEPAAIALFGLGFFVIRRKIRRA</sequence>
<reference evidence="3 4" key="1">
    <citation type="journal article" date="2017" name="ISME J.">
        <title>Energy and carbon metabolisms in a deep terrestrial subsurface fluid microbial community.</title>
        <authorList>
            <person name="Momper L."/>
            <person name="Jungbluth S.P."/>
            <person name="Lee M.D."/>
            <person name="Amend J.P."/>
        </authorList>
    </citation>
    <scope>NUCLEOTIDE SEQUENCE [LARGE SCALE GENOMIC DNA]</scope>
    <source>
        <strain evidence="3">SURF_26</strain>
    </source>
</reference>
<dbReference type="Proteomes" id="UP000266426">
    <property type="component" value="Unassembled WGS sequence"/>
</dbReference>
<feature type="domain" description="Ice-binding protein C-terminal" evidence="2">
    <location>
        <begin position="210"/>
        <end position="232"/>
    </location>
</feature>
<feature type="signal peptide" evidence="1">
    <location>
        <begin position="1"/>
        <end position="22"/>
    </location>
</feature>
<dbReference type="AlphaFoldDB" id="A0A3A4R0G0"/>
<evidence type="ECO:0000313" key="4">
    <source>
        <dbReference type="Proteomes" id="UP000266426"/>
    </source>
</evidence>
<dbReference type="NCBIfam" id="TIGR02595">
    <property type="entry name" value="PEP_CTERM"/>
    <property type="match status" value="1"/>
</dbReference>
<feature type="chain" id="PRO_5017399886" evidence="1">
    <location>
        <begin position="23"/>
        <end position="234"/>
    </location>
</feature>
<gene>
    <name evidence="3" type="ORF">C4541_08780</name>
</gene>
<organism evidence="3 4">
    <name type="scientific">Candidatus Auribacter fodinae</name>
    <dbReference type="NCBI Taxonomy" id="2093366"/>
    <lineage>
        <taxon>Bacteria</taxon>
        <taxon>Pseudomonadati</taxon>
        <taxon>Candidatus Auribacterota</taxon>
        <taxon>Candidatus Auribacteria</taxon>
        <taxon>Candidatus Auribacterales</taxon>
        <taxon>Candidatus Auribacteraceae</taxon>
        <taxon>Candidatus Auribacter</taxon>
    </lineage>
</organism>
<keyword evidence="1" id="KW-0732">Signal</keyword>
<dbReference type="InterPro" id="IPR013424">
    <property type="entry name" value="Ice-binding_C"/>
</dbReference>
<evidence type="ECO:0000256" key="1">
    <source>
        <dbReference type="SAM" id="SignalP"/>
    </source>
</evidence>
<comment type="caution">
    <text evidence="3">The sequence shown here is derived from an EMBL/GenBank/DDBJ whole genome shotgun (WGS) entry which is preliminary data.</text>
</comment>
<accession>A0A3A4R0G0</accession>
<name>A0A3A4R0G0_9BACT</name>